<evidence type="ECO:0000256" key="12">
    <source>
        <dbReference type="ARBA" id="ARBA00049360"/>
    </source>
</evidence>
<evidence type="ECO:0000259" key="16">
    <source>
        <dbReference type="Pfam" id="PF12409"/>
    </source>
</evidence>
<dbReference type="PRINTS" id="PR00119">
    <property type="entry name" value="CATATPASE"/>
</dbReference>
<proteinExistence type="inferred from homology"/>
<dbReference type="NCBIfam" id="TIGR01494">
    <property type="entry name" value="ATPase_P-type"/>
    <property type="match status" value="2"/>
</dbReference>
<dbReference type="InterPro" id="IPR023298">
    <property type="entry name" value="ATPase_P-typ_TM_dom_sf"/>
</dbReference>
<dbReference type="PROSITE" id="PS00154">
    <property type="entry name" value="ATPASE_E1_E2"/>
    <property type="match status" value="1"/>
</dbReference>
<evidence type="ECO:0000313" key="18">
    <source>
        <dbReference type="EMBL" id="PIS55670.1"/>
    </source>
</evidence>
<dbReference type="InterPro" id="IPR018303">
    <property type="entry name" value="ATPase_P-typ_P_site"/>
</dbReference>
<evidence type="ECO:0000256" key="4">
    <source>
        <dbReference type="ARBA" id="ARBA00022692"/>
    </source>
</evidence>
<dbReference type="InterPro" id="IPR008250">
    <property type="entry name" value="ATPase_P-typ_transduc_dom_A_sf"/>
</dbReference>
<keyword evidence="3" id="KW-0597">Phosphoprotein</keyword>
<evidence type="ECO:0000259" key="15">
    <source>
        <dbReference type="Pfam" id="PF00122"/>
    </source>
</evidence>
<dbReference type="PANTHER" id="PTHR45630">
    <property type="entry name" value="CATION-TRANSPORTING ATPASE-RELATED"/>
    <property type="match status" value="1"/>
</dbReference>
<dbReference type="InterPro" id="IPR001757">
    <property type="entry name" value="P_typ_ATPase"/>
</dbReference>
<dbReference type="FunFam" id="2.70.150.10:FF:000119">
    <property type="entry name" value="Cation-transporting ATPase"/>
    <property type="match status" value="1"/>
</dbReference>
<dbReference type="Gene3D" id="3.40.50.1000">
    <property type="entry name" value="HAD superfamily/HAD-like"/>
    <property type="match status" value="1"/>
</dbReference>
<dbReference type="EMBL" id="PEKT02000004">
    <property type="protein sequence ID" value="PIS55670.1"/>
    <property type="molecule type" value="Genomic_DNA"/>
</dbReference>
<dbReference type="EC" id="7.2.2.-" evidence="13"/>
<feature type="transmembrane region" description="Helical" evidence="13">
    <location>
        <begin position="447"/>
        <end position="466"/>
    </location>
</feature>
<reference evidence="18 19" key="1">
    <citation type="journal article" date="2017" name="Clin. Infect. Dis.">
        <title>Simultaneous emergence of multidrug-resistant Candida auris on 3 continents confirmed by whole-genome sequencing and epidemiological analyses.</title>
        <authorList>
            <person name="Lockhart S.R."/>
            <person name="Etienne K.A."/>
            <person name="Vallabhaneni S."/>
            <person name="Farooqi J."/>
            <person name="Chowdhary A."/>
            <person name="Govender N.P."/>
            <person name="Colombo A.L."/>
            <person name="Calvo B."/>
            <person name="Cuomo C.A."/>
            <person name="Desjardins C.A."/>
            <person name="Berkow E.L."/>
            <person name="Castanheira M."/>
            <person name="Magobo R.E."/>
            <person name="Jabeen K."/>
            <person name="Asghar R.J."/>
            <person name="Meis J.F."/>
            <person name="Jackson B."/>
            <person name="Chiller T."/>
            <person name="Litvintseva A.P."/>
        </authorList>
    </citation>
    <scope>NUCLEOTIDE SEQUENCE [LARGE SCALE GENOMIC DNA]</scope>
    <source>
        <strain evidence="18 19">B8441</strain>
    </source>
</reference>
<evidence type="ECO:0000256" key="5">
    <source>
        <dbReference type="ARBA" id="ARBA00022723"/>
    </source>
</evidence>
<evidence type="ECO:0000256" key="2">
    <source>
        <dbReference type="ARBA" id="ARBA00006000"/>
    </source>
</evidence>
<evidence type="ECO:0000256" key="6">
    <source>
        <dbReference type="ARBA" id="ARBA00022741"/>
    </source>
</evidence>
<dbReference type="InterPro" id="IPR006544">
    <property type="entry name" value="P-type_TPase_V"/>
</dbReference>
<keyword evidence="4 13" id="KW-0812">Transmembrane</keyword>
<dbReference type="NCBIfam" id="TIGR01657">
    <property type="entry name" value="P-ATPase-V"/>
    <property type="match status" value="1"/>
</dbReference>
<evidence type="ECO:0000256" key="13">
    <source>
        <dbReference type="RuleBase" id="RU362082"/>
    </source>
</evidence>
<dbReference type="GO" id="GO:0019829">
    <property type="term" value="F:ATPase-coupled monoatomic cation transmembrane transporter activity"/>
    <property type="evidence" value="ECO:0007669"/>
    <property type="project" value="UniProtKB-UniRule"/>
</dbReference>
<dbReference type="VEuPathDB" id="FungiDB:CJJ09_001705"/>
<dbReference type="GO" id="GO:0006874">
    <property type="term" value="P:intracellular calcium ion homeostasis"/>
    <property type="evidence" value="ECO:0007669"/>
    <property type="project" value="TreeGrafter"/>
</dbReference>
<dbReference type="VEuPathDB" id="FungiDB:CJI96_0000235"/>
<keyword evidence="11 13" id="KW-0472">Membrane</keyword>
<dbReference type="InterPro" id="IPR047821">
    <property type="entry name" value="P5B-type_ATPase"/>
</dbReference>
<accession>A0A2H0ZYG0</accession>
<feature type="transmembrane region" description="Helical" evidence="13">
    <location>
        <begin position="1342"/>
        <end position="1359"/>
    </location>
</feature>
<dbReference type="PANTHER" id="PTHR45630:SF8">
    <property type="entry name" value="CATION-TRANSPORTING ATPASE"/>
    <property type="match status" value="1"/>
</dbReference>
<feature type="compositionally biased region" description="Basic and acidic residues" evidence="14">
    <location>
        <begin position="192"/>
        <end position="208"/>
    </location>
</feature>
<evidence type="ECO:0000256" key="1">
    <source>
        <dbReference type="ARBA" id="ARBA00004141"/>
    </source>
</evidence>
<name>A0A2H0ZYG0_CANAR</name>
<dbReference type="SFLD" id="SFLDS00003">
    <property type="entry name" value="Haloacid_Dehalogenase"/>
    <property type="match status" value="1"/>
</dbReference>
<dbReference type="InterPro" id="IPR023214">
    <property type="entry name" value="HAD_sf"/>
</dbReference>
<dbReference type="SUPFAM" id="SSF56784">
    <property type="entry name" value="HAD-like"/>
    <property type="match status" value="1"/>
</dbReference>
<dbReference type="InterPro" id="IPR044492">
    <property type="entry name" value="P_typ_ATPase_HD_dom"/>
</dbReference>
<evidence type="ECO:0000256" key="8">
    <source>
        <dbReference type="ARBA" id="ARBA00022842"/>
    </source>
</evidence>
<dbReference type="VEuPathDB" id="FungiDB:CJI97_002435"/>
<keyword evidence="10 13" id="KW-1133">Transmembrane helix</keyword>
<dbReference type="VEuPathDB" id="FungiDB:QG37_02341"/>
<evidence type="ECO:0000256" key="10">
    <source>
        <dbReference type="ARBA" id="ARBA00022989"/>
    </source>
</evidence>
<dbReference type="EMBL" id="PEKT03000001">
    <property type="protein sequence ID" value="KAK8441928.1"/>
    <property type="molecule type" value="Genomic_DNA"/>
</dbReference>
<organism evidence="18">
    <name type="scientific">Candidozyma auris</name>
    <name type="common">Yeast</name>
    <name type="synonym">Candida auris</name>
    <dbReference type="NCBI Taxonomy" id="498019"/>
    <lineage>
        <taxon>Eukaryota</taxon>
        <taxon>Fungi</taxon>
        <taxon>Dikarya</taxon>
        <taxon>Ascomycota</taxon>
        <taxon>Saccharomycotina</taxon>
        <taxon>Pichiomycetes</taxon>
        <taxon>Metschnikowiaceae</taxon>
        <taxon>Candidozyma</taxon>
    </lineage>
</organism>
<evidence type="ECO:0000313" key="19">
    <source>
        <dbReference type="Proteomes" id="UP000230249"/>
    </source>
</evidence>
<dbReference type="Pfam" id="PF13246">
    <property type="entry name" value="Cation_ATPase"/>
    <property type="match status" value="1"/>
</dbReference>
<feature type="domain" description="P-type ATPase A" evidence="15">
    <location>
        <begin position="510"/>
        <end position="631"/>
    </location>
</feature>
<dbReference type="GO" id="GO:0016020">
    <property type="term" value="C:membrane"/>
    <property type="evidence" value="ECO:0007669"/>
    <property type="project" value="UniProtKB-SubCell"/>
</dbReference>
<comment type="catalytic activity">
    <reaction evidence="12 13">
        <text>ATP + H2O = ADP + phosphate + H(+)</text>
        <dbReference type="Rhea" id="RHEA:13065"/>
        <dbReference type="ChEBI" id="CHEBI:15377"/>
        <dbReference type="ChEBI" id="CHEBI:15378"/>
        <dbReference type="ChEBI" id="CHEBI:30616"/>
        <dbReference type="ChEBI" id="CHEBI:43474"/>
        <dbReference type="ChEBI" id="CHEBI:456216"/>
    </reaction>
</comment>
<reference evidence="17 19" key="3">
    <citation type="journal article" date="2018" name="Nat. Commun.">
        <title>Genomic insights into multidrug-resistance, mating and virulence in Candida auris and related emerging species.</title>
        <authorList>
            <person name="Munoz J.F."/>
            <person name="Gade L."/>
            <person name="Chow N.A."/>
            <person name="Loparev V.N."/>
            <person name="Juieng P."/>
            <person name="Berkow E.L."/>
            <person name="Farrer R.A."/>
            <person name="Litvintseva A.P."/>
            <person name="Cuomo C.A."/>
        </authorList>
    </citation>
    <scope>GENOME REANNOTATION</scope>
    <source>
        <strain evidence="17 19">B8441</strain>
    </source>
</reference>
<dbReference type="FunFam" id="1.20.1110.10:FF:000032">
    <property type="entry name" value="Cation-transporting ATPase"/>
    <property type="match status" value="1"/>
</dbReference>
<dbReference type="CDD" id="cd07542">
    <property type="entry name" value="P-type_ATPase_cation"/>
    <property type="match status" value="1"/>
</dbReference>
<dbReference type="SUPFAM" id="SSF81660">
    <property type="entry name" value="Metal cation-transporting ATPase, ATP-binding domain N"/>
    <property type="match status" value="1"/>
</dbReference>
<reference evidence="18" key="2">
    <citation type="submission" date="2017-11" db="EMBL/GenBank/DDBJ databases">
        <title>Candida auris genome assembly and annotation.</title>
        <authorList>
            <person name="Munoz J.F."/>
            <person name="Gade L.G."/>
            <person name="Chow N.A."/>
            <person name="Litvintseva A.P."/>
            <person name="Loparev V.N."/>
            <person name="Cuomo C.A."/>
        </authorList>
    </citation>
    <scope>NUCLEOTIDE SEQUENCE</scope>
    <source>
        <strain evidence="18">B8441</strain>
    </source>
</reference>
<dbReference type="SUPFAM" id="SSF81665">
    <property type="entry name" value="Calcium ATPase, transmembrane domain M"/>
    <property type="match status" value="1"/>
</dbReference>
<comment type="caution">
    <text evidence="18">The sequence shown here is derived from an EMBL/GenBank/DDBJ whole genome shotgun (WGS) entry which is preliminary data.</text>
</comment>
<evidence type="ECO:0000313" key="17">
    <source>
        <dbReference type="EMBL" id="KAK8441928.1"/>
    </source>
</evidence>
<dbReference type="GO" id="GO:0046872">
    <property type="term" value="F:metal ion binding"/>
    <property type="evidence" value="ECO:0007669"/>
    <property type="project" value="UniProtKB-UniRule"/>
</dbReference>
<evidence type="ECO:0000256" key="14">
    <source>
        <dbReference type="SAM" id="MobiDB-lite"/>
    </source>
</evidence>
<dbReference type="FunFam" id="3.40.50.1000:FF:000068">
    <property type="entry name" value="Cation-transporting ATPase"/>
    <property type="match status" value="1"/>
</dbReference>
<protein>
    <recommendedName>
        <fullName evidence="13">Cation-transporting ATPase</fullName>
        <ecNumber evidence="13">7.2.2.-</ecNumber>
    </recommendedName>
</protein>
<reference evidence="17" key="4">
    <citation type="submission" date="2024-03" db="EMBL/GenBank/DDBJ databases">
        <title>Improved genome assembly of Candida auris strain B8441 and annotation of B11205.</title>
        <authorList>
            <person name="Cauldron N.C."/>
            <person name="Shea T."/>
            <person name="Cuomo C.A."/>
        </authorList>
    </citation>
    <scope>NUCLEOTIDE SEQUENCE</scope>
    <source>
        <strain evidence="17">B8441</strain>
    </source>
</reference>
<feature type="transmembrane region" description="Helical" evidence="13">
    <location>
        <begin position="1159"/>
        <end position="1177"/>
    </location>
</feature>
<feature type="transmembrane region" description="Helical" evidence="13">
    <location>
        <begin position="286"/>
        <end position="305"/>
    </location>
</feature>
<keyword evidence="9 13" id="KW-1278">Translocase</keyword>
<dbReference type="SFLD" id="SFLDG00002">
    <property type="entry name" value="C1.7:_P-type_atpase_like"/>
    <property type="match status" value="1"/>
</dbReference>
<dbReference type="Pfam" id="PF00122">
    <property type="entry name" value="E1-E2_ATPase"/>
    <property type="match status" value="1"/>
</dbReference>
<dbReference type="InterPro" id="IPR047819">
    <property type="entry name" value="P5A-ATPase_N"/>
</dbReference>
<comment type="similarity">
    <text evidence="2 13">Belongs to the cation transport ATPase (P-type) (TC 3.A.3) family. Type V subfamily.</text>
</comment>
<dbReference type="InterPro" id="IPR059000">
    <property type="entry name" value="ATPase_P-type_domA"/>
</dbReference>
<dbReference type="Proteomes" id="UP000230249">
    <property type="component" value="Unassembled WGS sequence"/>
</dbReference>
<dbReference type="VEuPathDB" id="FungiDB:B9J08_001774"/>
<feature type="transmembrane region" description="Helical" evidence="13">
    <location>
        <begin position="648"/>
        <end position="668"/>
    </location>
</feature>
<feature type="transmembrane region" description="Helical" evidence="13">
    <location>
        <begin position="1189"/>
        <end position="1206"/>
    </location>
</feature>
<feature type="domain" description="P5B-type ATPase N-terminal" evidence="16">
    <location>
        <begin position="268"/>
        <end position="393"/>
    </location>
</feature>
<feature type="region of interest" description="Disordered" evidence="14">
    <location>
        <begin position="1"/>
        <end position="56"/>
    </location>
</feature>
<dbReference type="Gene3D" id="2.70.150.10">
    <property type="entry name" value="Calcium-transporting ATPase, cytoplasmic transduction domain A"/>
    <property type="match status" value="1"/>
</dbReference>
<dbReference type="PRINTS" id="PR00121">
    <property type="entry name" value="NAKATPASE"/>
</dbReference>
<feature type="transmembrane region" description="Helical" evidence="13">
    <location>
        <begin position="472"/>
        <end position="492"/>
    </location>
</feature>
<evidence type="ECO:0000256" key="9">
    <source>
        <dbReference type="ARBA" id="ARBA00022967"/>
    </source>
</evidence>
<feature type="transmembrane region" description="Helical" evidence="13">
    <location>
        <begin position="1226"/>
        <end position="1245"/>
    </location>
</feature>
<dbReference type="InterPro" id="IPR036412">
    <property type="entry name" value="HAD-like_sf"/>
</dbReference>
<evidence type="ECO:0000256" key="3">
    <source>
        <dbReference type="ARBA" id="ARBA00022553"/>
    </source>
</evidence>
<feature type="transmembrane region" description="Helical" evidence="13">
    <location>
        <begin position="1305"/>
        <end position="1322"/>
    </location>
</feature>
<feature type="compositionally biased region" description="Polar residues" evidence="14">
    <location>
        <begin position="45"/>
        <end position="56"/>
    </location>
</feature>
<evidence type="ECO:0000256" key="11">
    <source>
        <dbReference type="ARBA" id="ARBA00023136"/>
    </source>
</evidence>
<dbReference type="STRING" id="498019.A0A2H0ZYG0"/>
<sequence length="1398" mass="158800">MGRDSFASSGYRRPSLASRRSRHGSISSTESSAMLEENTHEMFSGATSENIPSSISSMHFPHHFGARRVSIAPQISRETSPLLAERDRVRQSIDGDAHSATSVFSEDSKETQSAKFKFFSPDQIESAPGGSTLENPDDPVDYNTNWEYSVDKYPDEEESQPGSKRPSFSRSRRSQLSTYFYDQNGASSTFGDTERRARSVSRGHRDSDNDSSYGSFIEDRYRRRSSASSGRSASFADSSPEHSEGEVQAYFEEFNPRAKFQRYYLAEEDIVIGIAGYSDCLWKQTIYYMICMFTFGIGFLLLRWFPRYRINLLGNQRPLGKADWCVIENEYGELAIVNISKMRLNERLSHFLTVTQKTTDEDDFEIQEPSKEANPVVPFVHSFEYRYIKFFYNPVEDIFKTNSNWYDIHWLNVKNIREGCSQQLHEQRKDIFGENSIQIQQKTIGQLLLDEVLHPFYVFQVFSIILWCADEYFYYATCIFIISFFSIINSLIETKTTIKRLQNISKFSCEVRVWRNGFWNKIQSEELVPGDVFEVEPSFNYVPCDALLINGECVVNESMLTGESVPVSKCVATEETIQYLAESFTHAILAKSYLYSGTRLLKTKTYNDEPALGMVLKTGFNTTKGSLVRSMLFPKPTGFKLYEDSFKYIGFMTLIACIGFIYSTYNFIQLGLSKRIMILRALDIITIVVPPALPATLTIGTTFAINRLKHKQIFCTAPTRVNIGGKVDVVCFDKTGTLTEDGLDVFGVHPTKNAEGRKEIVFEELIETVDSLVAKGSQATQYEVHSGLSMLGCMTSCHSLRLIEDELVGDPLDSKMFEFTNWTYTEEYSADSIPLVYEGAGNQAFGYKILREFEFLASLRRMSVIVEKGSVKLVFVKGAPEVMLDICDPTSIPSNYEDLLHGYTHSGLRVIACAQRTLNKKEDVSKISREDAESNLEFAGFIIFENKLKPSTKKTLNELKKAAIRTIMCTGDNVLTAVSVGRDCELIDPAVSQVYVARLASEDEFKATGATGLIWEDIHDPSHKLDPVTLQRISTDIRDDVQEYVLAMTGDIFRYMLIELQNDRLTEKVLMKCDIFARMSPDEKHELVEQLKKIDYTVGFCGDGANDCGALKAADIGISLSEAEASVAAPFTSRVFEIACVTDVIKEGRSSLVTSFACFKYMSLYSAIQFITVSILYKMGTNLGDFQFLYIDLFLILPLAIFMSWAKPYAKLVVTKPTANLVSPKVLIPLLCHISVIFIFQIVMWRSVRNESWYIKPIPSNDDENVKSTDNTVLFLFTNFQYILNSSVLSSGPPYREQMYKNKPFLFNLVVAVLMSASLFTIEEDSWAGNLMQLTNMSSTAYFRIVVYAAVNFVLMSYGEEKWFKKVAWLYKRVFRRRQLGKSKKRYKNLKVEFVRVV</sequence>
<gene>
    <name evidence="18" type="ORF">B9J08_001774</name>
    <name evidence="17" type="ORF">B9J08_00244</name>
</gene>
<dbReference type="GO" id="GO:0016887">
    <property type="term" value="F:ATP hydrolysis activity"/>
    <property type="evidence" value="ECO:0007669"/>
    <property type="project" value="InterPro"/>
</dbReference>
<feature type="region of interest" description="Disordered" evidence="14">
    <location>
        <begin position="152"/>
        <end position="171"/>
    </location>
</feature>
<feature type="region of interest" description="Disordered" evidence="14">
    <location>
        <begin position="118"/>
        <end position="146"/>
    </location>
</feature>
<dbReference type="Gene3D" id="3.40.1110.10">
    <property type="entry name" value="Calcium-transporting ATPase, cytoplasmic domain N"/>
    <property type="match status" value="1"/>
</dbReference>
<feature type="region of interest" description="Disordered" evidence="14">
    <location>
        <begin position="183"/>
        <end position="213"/>
    </location>
</feature>
<evidence type="ECO:0000256" key="7">
    <source>
        <dbReference type="ARBA" id="ARBA00022840"/>
    </source>
</evidence>
<keyword evidence="7 13" id="KW-0067">ATP-binding</keyword>
<dbReference type="GO" id="GO:0015662">
    <property type="term" value="F:P-type ion transporter activity"/>
    <property type="evidence" value="ECO:0007669"/>
    <property type="project" value="InterPro"/>
</dbReference>
<keyword evidence="19" id="KW-1185">Reference proteome</keyword>
<dbReference type="InterPro" id="IPR023299">
    <property type="entry name" value="ATPase_P-typ_cyto_dom_N"/>
</dbReference>
<dbReference type="VEuPathDB" id="FungiDB:CJJ07_002711"/>
<dbReference type="OMA" id="FSCFQYM"/>
<dbReference type="GO" id="GO:0005524">
    <property type="term" value="F:ATP binding"/>
    <property type="evidence" value="ECO:0007669"/>
    <property type="project" value="UniProtKB-UniRule"/>
</dbReference>
<dbReference type="Gene3D" id="1.20.1110.10">
    <property type="entry name" value="Calcium-transporting ATPase, transmembrane domain"/>
    <property type="match status" value="1"/>
</dbReference>
<keyword evidence="8 13" id="KW-0460">Magnesium</keyword>
<comment type="subcellular location">
    <subcellularLocation>
        <location evidence="1 13">Membrane</location>
        <topology evidence="1 13">Multi-pass membrane protein</topology>
    </subcellularLocation>
</comment>
<dbReference type="SFLD" id="SFLDF00027">
    <property type="entry name" value="p-type_atpase"/>
    <property type="match status" value="1"/>
</dbReference>
<keyword evidence="5 13" id="KW-0479">Metal-binding</keyword>
<keyword evidence="6 13" id="KW-0547">Nucleotide-binding</keyword>
<dbReference type="Pfam" id="PF12409">
    <property type="entry name" value="P5-ATPase"/>
    <property type="match status" value="1"/>
</dbReference>
<dbReference type="SUPFAM" id="SSF81653">
    <property type="entry name" value="Calcium ATPase, transduction domain A"/>
    <property type="match status" value="1"/>
</dbReference>